<evidence type="ECO:0000259" key="1">
    <source>
        <dbReference type="Pfam" id="PF03807"/>
    </source>
</evidence>
<dbReference type="RefSeq" id="WP_015431487.1">
    <property type="nucleotide sequence ID" value="NZ_CP006954.1"/>
</dbReference>
<dbReference type="AlphaFoldDB" id="A0A4V7ICP2"/>
<dbReference type="Proteomes" id="UP000019091">
    <property type="component" value="Chromosome"/>
</dbReference>
<organism evidence="2 3">
    <name type="scientific">Bibersteinia trehalosi USDA-ARS-USMARC-188</name>
    <dbReference type="NCBI Taxonomy" id="1263829"/>
    <lineage>
        <taxon>Bacteria</taxon>
        <taxon>Pseudomonadati</taxon>
        <taxon>Pseudomonadota</taxon>
        <taxon>Gammaproteobacteria</taxon>
        <taxon>Pasteurellales</taxon>
        <taxon>Pasteurellaceae</taxon>
        <taxon>Bibersteinia</taxon>
    </lineage>
</organism>
<accession>A0A4V7ICP2</accession>
<sequence>MMNIGIIGIGQIGGTIAQKLAQVGHTVKVANSKGIDSIADFAEKIGAIPADLHSVGVNIDVLILSIPTPAIANLPPSLWANLSPDTVIVDTGNYYPEFRDKPIREIDNGQPESLWVSDVVGRGVVKAFNMLLAHSLTHLGKTKGDPNRLAMWVAGDDESQKQLVMSLVDECGFEPLDAGDLANSWQQQPNSAGYCCDYTADELRQSRANSAQTPNGVHQNRAYAVGELPKLTGGDFSHNKVIKANRILNT</sequence>
<dbReference type="Pfam" id="PF03807">
    <property type="entry name" value="F420_oxidored"/>
    <property type="match status" value="1"/>
</dbReference>
<name>A0A4V7ICP2_BIBTR</name>
<dbReference type="KEGG" id="btre:F542_21150"/>
<feature type="domain" description="Pyrroline-5-carboxylate reductase catalytic N-terminal" evidence="1">
    <location>
        <begin position="4"/>
        <end position="94"/>
    </location>
</feature>
<proteinExistence type="predicted"/>
<reference evidence="2 3" key="1">
    <citation type="journal article" date="2014" name="Genome Announc.">
        <title>Complete Closed Genome Sequences of Three Bibersteinia trehalosi Nasopharyngeal Isolates from Cattle with Shipping Fever.</title>
        <authorList>
            <person name="Harhay G.P."/>
            <person name="McVey D.S."/>
            <person name="Koren S."/>
            <person name="Phillippy A.M."/>
            <person name="Bono J."/>
            <person name="Harhay D.M."/>
            <person name="Clawson M.L."/>
            <person name="Heaton M.P."/>
            <person name="Chitko-McKown C.G."/>
            <person name="Korlach J."/>
            <person name="Smith T.P."/>
        </authorList>
    </citation>
    <scope>NUCLEOTIDE SEQUENCE [LARGE SCALE GENOMIC DNA]</scope>
    <source>
        <strain evidence="2 3">USDA-ARS-USMARC-188</strain>
    </source>
</reference>
<dbReference type="InterPro" id="IPR036291">
    <property type="entry name" value="NAD(P)-bd_dom_sf"/>
</dbReference>
<protein>
    <submittedName>
        <fullName evidence="2">Reductase</fullName>
    </submittedName>
</protein>
<dbReference type="Gene3D" id="3.40.50.720">
    <property type="entry name" value="NAD(P)-binding Rossmann-like Domain"/>
    <property type="match status" value="1"/>
</dbReference>
<dbReference type="InterPro" id="IPR028939">
    <property type="entry name" value="P5C_Rdtase_cat_N"/>
</dbReference>
<dbReference type="SUPFAM" id="SSF51735">
    <property type="entry name" value="NAD(P)-binding Rossmann-fold domains"/>
    <property type="match status" value="1"/>
</dbReference>
<evidence type="ECO:0000313" key="3">
    <source>
        <dbReference type="Proteomes" id="UP000019091"/>
    </source>
</evidence>
<dbReference type="EMBL" id="CP006954">
    <property type="protein sequence ID" value="AHG82823.1"/>
    <property type="molecule type" value="Genomic_DNA"/>
</dbReference>
<evidence type="ECO:0000313" key="2">
    <source>
        <dbReference type="EMBL" id="AHG82823.1"/>
    </source>
</evidence>
<gene>
    <name evidence="2" type="ORF">F542_21150</name>
</gene>